<accession>A0ABS2LZT8</accession>
<dbReference type="RefSeq" id="WP_204944382.1">
    <property type="nucleotide sequence ID" value="NZ_JAFBBP010000001.1"/>
</dbReference>
<proteinExistence type="predicted"/>
<gene>
    <name evidence="1" type="ORF">JOD64_004917</name>
</gene>
<dbReference type="Proteomes" id="UP000764837">
    <property type="component" value="Unassembled WGS sequence"/>
</dbReference>
<protein>
    <submittedName>
        <fullName evidence="1">Uncharacterized protein</fullName>
    </submittedName>
</protein>
<comment type="caution">
    <text evidence="1">The sequence shown here is derived from an EMBL/GenBank/DDBJ whole genome shotgun (WGS) entry which is preliminary data.</text>
</comment>
<dbReference type="EMBL" id="JAFBBP010000001">
    <property type="protein sequence ID" value="MBM7493695.1"/>
    <property type="molecule type" value="Genomic_DNA"/>
</dbReference>
<reference evidence="1 2" key="1">
    <citation type="submission" date="2021-01" db="EMBL/GenBank/DDBJ databases">
        <title>Sequencing the genomes of 1000 actinobacteria strains.</title>
        <authorList>
            <person name="Klenk H.-P."/>
        </authorList>
    </citation>
    <scope>NUCLEOTIDE SEQUENCE [LARGE SCALE GENOMIC DNA]</scope>
    <source>
        <strain evidence="1 2">DSM 100204</strain>
    </source>
</reference>
<keyword evidence="2" id="KW-1185">Reference proteome</keyword>
<evidence type="ECO:0000313" key="1">
    <source>
        <dbReference type="EMBL" id="MBM7493695.1"/>
    </source>
</evidence>
<sequence>MDRGELTGAERRVWAAMPAGTRDALAGLPSADLRTLLLTVARDRAATVRPADVVRRWREDRFVRPAHVDPRALAQVEARMWQLLPADVSGVELSPVVPMGTCSSAAPVSQNRIVTTMRASEVLSDPTNALAIEAALRRRRRGEVHLAAAHRVLRAQDFGPEVSAHFRLFALVSSARDAGSGVTPARLLIRHLTYWRTVLAELAPTAAPQLHVTVLDDKVIRERLVDTVRPALDGGPVPLVDEPERTRGRGYYTGCALRITVLGGGLEIGDGGLTDWTARLNGDAKERCLVSCLATERLVAHSGRPAVTPQRDRQ</sequence>
<name>A0ABS2LZT8_9ACTN</name>
<organism evidence="1 2">
    <name type="scientific">Micromonospora luteifusca</name>
    <dbReference type="NCBI Taxonomy" id="709860"/>
    <lineage>
        <taxon>Bacteria</taxon>
        <taxon>Bacillati</taxon>
        <taxon>Actinomycetota</taxon>
        <taxon>Actinomycetes</taxon>
        <taxon>Micromonosporales</taxon>
        <taxon>Micromonosporaceae</taxon>
        <taxon>Micromonospora</taxon>
    </lineage>
</organism>
<evidence type="ECO:0000313" key="2">
    <source>
        <dbReference type="Proteomes" id="UP000764837"/>
    </source>
</evidence>